<evidence type="ECO:0000256" key="1">
    <source>
        <dbReference type="SAM" id="MobiDB-lite"/>
    </source>
</evidence>
<proteinExistence type="predicted"/>
<sequence length="275" mass="30128">MACPGGLLGCLCLQVHAAHSHTYYILHTVLHKTRQGPDQPAWRSTRPNMPSMRPVAKASVSRGDTADWRTRTATTYHGYTANTPPSSQSRLPPGRESQACDPPRPGRSAPDPLGSLLQPSAHCASPRANEIIRSRCDRRLRLDTVDDGLLTQRRRADCRPSAGQGRPCQREEQQWPDCPSLLRLQNQPRHCPHAHGSEAAGIGAHQGQAWAVAIASSSRGRKRAHDEGVAGCKEPFGRYRHGWHDGAASRHERGSRRCGALAVDKGRRLLQEGQG</sequence>
<evidence type="ECO:0000313" key="2">
    <source>
        <dbReference type="EMBL" id="KAF2855946.1"/>
    </source>
</evidence>
<dbReference type="AlphaFoldDB" id="A0A6A7BKA2"/>
<dbReference type="Proteomes" id="UP000799423">
    <property type="component" value="Unassembled WGS sequence"/>
</dbReference>
<gene>
    <name evidence="2" type="ORF">T440DRAFT_93509</name>
</gene>
<evidence type="ECO:0000313" key="3">
    <source>
        <dbReference type="Proteomes" id="UP000799423"/>
    </source>
</evidence>
<name>A0A6A7BKA2_9PLEO</name>
<feature type="region of interest" description="Disordered" evidence="1">
    <location>
        <begin position="34"/>
        <end position="122"/>
    </location>
</feature>
<feature type="compositionally biased region" description="Polar residues" evidence="1">
    <location>
        <begin position="80"/>
        <end position="90"/>
    </location>
</feature>
<keyword evidence="3" id="KW-1185">Reference proteome</keyword>
<organism evidence="2 3">
    <name type="scientific">Plenodomus tracheiphilus IPT5</name>
    <dbReference type="NCBI Taxonomy" id="1408161"/>
    <lineage>
        <taxon>Eukaryota</taxon>
        <taxon>Fungi</taxon>
        <taxon>Dikarya</taxon>
        <taxon>Ascomycota</taxon>
        <taxon>Pezizomycotina</taxon>
        <taxon>Dothideomycetes</taxon>
        <taxon>Pleosporomycetidae</taxon>
        <taxon>Pleosporales</taxon>
        <taxon>Pleosporineae</taxon>
        <taxon>Leptosphaeriaceae</taxon>
        <taxon>Plenodomus</taxon>
    </lineage>
</organism>
<protein>
    <submittedName>
        <fullName evidence="2">Uncharacterized protein</fullName>
    </submittedName>
</protein>
<reference evidence="2" key="1">
    <citation type="submission" date="2020-01" db="EMBL/GenBank/DDBJ databases">
        <authorList>
            <consortium name="DOE Joint Genome Institute"/>
            <person name="Haridas S."/>
            <person name="Albert R."/>
            <person name="Binder M."/>
            <person name="Bloem J."/>
            <person name="Labutti K."/>
            <person name="Salamov A."/>
            <person name="Andreopoulos B."/>
            <person name="Baker S.E."/>
            <person name="Barry K."/>
            <person name="Bills G."/>
            <person name="Bluhm B.H."/>
            <person name="Cannon C."/>
            <person name="Castanera R."/>
            <person name="Culley D.E."/>
            <person name="Daum C."/>
            <person name="Ezra D."/>
            <person name="Gonzalez J.B."/>
            <person name="Henrissat B."/>
            <person name="Kuo A."/>
            <person name="Liang C."/>
            <person name="Lipzen A."/>
            <person name="Lutzoni F."/>
            <person name="Magnuson J."/>
            <person name="Mondo S."/>
            <person name="Nolan M."/>
            <person name="Ohm R."/>
            <person name="Pangilinan J."/>
            <person name="Park H.-J."/>
            <person name="Ramirez L."/>
            <person name="Alfaro M."/>
            <person name="Sun H."/>
            <person name="Tritt A."/>
            <person name="Yoshinaga Y."/>
            <person name="Zwiers L.-H."/>
            <person name="Turgeon B.G."/>
            <person name="Goodwin S.B."/>
            <person name="Spatafora J.W."/>
            <person name="Crous P.W."/>
            <person name="Grigoriev I.V."/>
        </authorList>
    </citation>
    <scope>NUCLEOTIDE SEQUENCE</scope>
    <source>
        <strain evidence="2">IPT5</strain>
    </source>
</reference>
<dbReference type="EMBL" id="MU006289">
    <property type="protein sequence ID" value="KAF2855946.1"/>
    <property type="molecule type" value="Genomic_DNA"/>
</dbReference>
<accession>A0A6A7BKA2</accession>